<evidence type="ECO:0000256" key="4">
    <source>
        <dbReference type="ARBA" id="ARBA00022960"/>
    </source>
</evidence>
<evidence type="ECO:0000256" key="1">
    <source>
        <dbReference type="ARBA" id="ARBA00004752"/>
    </source>
</evidence>
<gene>
    <name evidence="9" type="ORF">SAMN05421847_0116</name>
</gene>
<keyword evidence="4 7" id="KW-0133">Cell shape</keyword>
<evidence type="ECO:0000256" key="6">
    <source>
        <dbReference type="ARBA" id="ARBA00023316"/>
    </source>
</evidence>
<comment type="pathway">
    <text evidence="1 7">Cell wall biogenesis; peptidoglycan biosynthesis.</text>
</comment>
<comment type="similarity">
    <text evidence="2">Belongs to the YkuD family.</text>
</comment>
<keyword evidence="6 7" id="KW-0961">Cell wall biogenesis/degradation</keyword>
<dbReference type="AlphaFoldDB" id="A0A1H5SEA9"/>
<dbReference type="InterPro" id="IPR038063">
    <property type="entry name" value="Transpep_catalytic_dom"/>
</dbReference>
<dbReference type="GO" id="GO:0016740">
    <property type="term" value="F:transferase activity"/>
    <property type="evidence" value="ECO:0007669"/>
    <property type="project" value="UniProtKB-KW"/>
</dbReference>
<dbReference type="Gene3D" id="2.40.440.10">
    <property type="entry name" value="L,D-transpeptidase catalytic domain-like"/>
    <property type="match status" value="1"/>
</dbReference>
<dbReference type="Proteomes" id="UP000236738">
    <property type="component" value="Unassembled WGS sequence"/>
</dbReference>
<evidence type="ECO:0000256" key="2">
    <source>
        <dbReference type="ARBA" id="ARBA00005992"/>
    </source>
</evidence>
<dbReference type="CDD" id="cd16913">
    <property type="entry name" value="YkuD_like"/>
    <property type="match status" value="1"/>
</dbReference>
<evidence type="ECO:0000256" key="7">
    <source>
        <dbReference type="PROSITE-ProRule" id="PRU01373"/>
    </source>
</evidence>
<feature type="domain" description="L,D-TPase catalytic" evidence="8">
    <location>
        <begin position="139"/>
        <end position="262"/>
    </location>
</feature>
<dbReference type="InterPro" id="IPR050979">
    <property type="entry name" value="LD-transpeptidase"/>
</dbReference>
<evidence type="ECO:0000313" key="10">
    <source>
        <dbReference type="Proteomes" id="UP000236738"/>
    </source>
</evidence>
<feature type="active site" description="Proton donor/acceptor" evidence="7">
    <location>
        <position position="212"/>
    </location>
</feature>
<keyword evidence="10" id="KW-1185">Reference proteome</keyword>
<keyword evidence="3" id="KW-0808">Transferase</keyword>
<dbReference type="PANTHER" id="PTHR30582">
    <property type="entry name" value="L,D-TRANSPEPTIDASE"/>
    <property type="match status" value="1"/>
</dbReference>
<dbReference type="RefSeq" id="WP_103912181.1">
    <property type="nucleotide sequence ID" value="NZ_FNUS01000001.1"/>
</dbReference>
<sequence length="316" mass="36377">MKINLNKKKLNICAFLIFSLFLVQCKKERNSVSAQIPSVKSDIKEIQKPKNINKEDSISKSKIAYSAFIFPKKKKDSAMAVFKKKYSEPERYTILALNRLDEKNSWRADTLMIPSKFEDNFLKYSPFPAQISLLKDVKKFVFFSYPIQAFAVYENGELKKWGPTSMGKKAAKTETGLHFTNWKSKEATSTVDASWKLPFNVNIANRLGIGWHEYDLPGFPASHSCLRLLRKDAEWLYSFADQWILSADGNTLKANGIPVIVFGEYDWGGQKPWRKLAQNSMANYLSESEMNKIIQPYIDRILAEQKKREEVIMAQN</sequence>
<dbReference type="GO" id="GO:0008360">
    <property type="term" value="P:regulation of cell shape"/>
    <property type="evidence" value="ECO:0007669"/>
    <property type="project" value="UniProtKB-UniRule"/>
</dbReference>
<keyword evidence="5 7" id="KW-0573">Peptidoglycan synthesis</keyword>
<dbReference type="InterPro" id="IPR005490">
    <property type="entry name" value="LD_TPept_cat_dom"/>
</dbReference>
<feature type="active site" description="Nucleophile" evidence="7">
    <location>
        <position position="225"/>
    </location>
</feature>
<dbReference type="PANTHER" id="PTHR30582:SF2">
    <property type="entry name" value="L,D-TRANSPEPTIDASE YCIB-RELATED"/>
    <property type="match status" value="1"/>
</dbReference>
<dbReference type="SUPFAM" id="SSF141523">
    <property type="entry name" value="L,D-transpeptidase catalytic domain-like"/>
    <property type="match status" value="1"/>
</dbReference>
<dbReference type="OrthoDB" id="463216at2"/>
<evidence type="ECO:0000256" key="5">
    <source>
        <dbReference type="ARBA" id="ARBA00022984"/>
    </source>
</evidence>
<evidence type="ECO:0000313" key="9">
    <source>
        <dbReference type="EMBL" id="SEF48744.1"/>
    </source>
</evidence>
<dbReference type="GO" id="GO:0071972">
    <property type="term" value="F:peptidoglycan L,D-transpeptidase activity"/>
    <property type="evidence" value="ECO:0007669"/>
    <property type="project" value="TreeGrafter"/>
</dbReference>
<dbReference type="PROSITE" id="PS52029">
    <property type="entry name" value="LD_TPASE"/>
    <property type="match status" value="1"/>
</dbReference>
<name>A0A1H5SEA9_9FLAO</name>
<dbReference type="UniPathway" id="UPA00219"/>
<dbReference type="EMBL" id="FNUS01000001">
    <property type="protein sequence ID" value="SEF48744.1"/>
    <property type="molecule type" value="Genomic_DNA"/>
</dbReference>
<proteinExistence type="inferred from homology"/>
<dbReference type="GO" id="GO:0018104">
    <property type="term" value="P:peptidoglycan-protein cross-linking"/>
    <property type="evidence" value="ECO:0007669"/>
    <property type="project" value="TreeGrafter"/>
</dbReference>
<dbReference type="GO" id="GO:0071555">
    <property type="term" value="P:cell wall organization"/>
    <property type="evidence" value="ECO:0007669"/>
    <property type="project" value="UniProtKB-UniRule"/>
</dbReference>
<reference evidence="10" key="1">
    <citation type="submission" date="2016-10" db="EMBL/GenBank/DDBJ databases">
        <authorList>
            <person name="Varghese N."/>
            <person name="Submissions S."/>
        </authorList>
    </citation>
    <scope>NUCLEOTIDE SEQUENCE [LARGE SCALE GENOMIC DNA]</scope>
    <source>
        <strain evidence="10">DSM 21580</strain>
    </source>
</reference>
<dbReference type="GO" id="GO:0005576">
    <property type="term" value="C:extracellular region"/>
    <property type="evidence" value="ECO:0007669"/>
    <property type="project" value="TreeGrafter"/>
</dbReference>
<accession>A0A1H5SEA9</accession>
<evidence type="ECO:0000256" key="3">
    <source>
        <dbReference type="ARBA" id="ARBA00022679"/>
    </source>
</evidence>
<dbReference type="Pfam" id="PF03734">
    <property type="entry name" value="YkuD"/>
    <property type="match status" value="1"/>
</dbReference>
<evidence type="ECO:0000259" key="8">
    <source>
        <dbReference type="PROSITE" id="PS52029"/>
    </source>
</evidence>
<organism evidence="9 10">
    <name type="scientific">Halpernia humi</name>
    <dbReference type="NCBI Taxonomy" id="493375"/>
    <lineage>
        <taxon>Bacteria</taxon>
        <taxon>Pseudomonadati</taxon>
        <taxon>Bacteroidota</taxon>
        <taxon>Flavobacteriia</taxon>
        <taxon>Flavobacteriales</taxon>
        <taxon>Weeksellaceae</taxon>
        <taxon>Chryseobacterium group</taxon>
        <taxon>Halpernia</taxon>
    </lineage>
</organism>
<protein>
    <submittedName>
        <fullName evidence="9">L,D-transpeptidase catalytic domain</fullName>
    </submittedName>
</protein>